<reference evidence="1 2" key="1">
    <citation type="submission" date="2020-03" db="EMBL/GenBank/DDBJ databases">
        <title>Genome Sequence of industrial isolate, B5A.</title>
        <authorList>
            <person name="Sharma S."/>
            <person name="Patil P.B."/>
            <person name="Korpole S."/>
        </authorList>
    </citation>
    <scope>NUCLEOTIDE SEQUENCE [LARGE SCALE GENOMIC DNA]</scope>
    <source>
        <strain evidence="1 2">PI-S10-B5A</strain>
    </source>
</reference>
<comment type="caution">
    <text evidence="1">The sequence shown here is derived from an EMBL/GenBank/DDBJ whole genome shotgun (WGS) entry which is preliminary data.</text>
</comment>
<proteinExistence type="predicted"/>
<dbReference type="CDD" id="cd11532">
    <property type="entry name" value="NTP-PPase_COG4997"/>
    <property type="match status" value="1"/>
</dbReference>
<dbReference type="SUPFAM" id="SSF101386">
    <property type="entry name" value="all-alpha NTP pyrophosphatases"/>
    <property type="match status" value="1"/>
</dbReference>
<dbReference type="RefSeq" id="WP_170822635.1">
    <property type="nucleotide sequence ID" value="NZ_JAAOXG010000038.1"/>
</dbReference>
<dbReference type="EMBL" id="JAAOXG010000038">
    <property type="protein sequence ID" value="NNJ31505.1"/>
    <property type="molecule type" value="Genomic_DNA"/>
</dbReference>
<evidence type="ECO:0000313" key="1">
    <source>
        <dbReference type="EMBL" id="NNJ31505.1"/>
    </source>
</evidence>
<name>A0ABX1VVU6_9FIRM</name>
<evidence type="ECO:0000313" key="2">
    <source>
        <dbReference type="Proteomes" id="UP000539052"/>
    </source>
</evidence>
<sequence>MVDHNKLVRDKIPDIITNSGRKAKYHILSEADYLAALDKKLFEEVNEYQADKSLEEMADVLEVLYAICKARGYSIEELEGKRVEKFIHRGGFDRKLFLEYSEDER</sequence>
<organism evidence="1 2">
    <name type="scientific">Lacrimispora defluvii</name>
    <dbReference type="NCBI Taxonomy" id="2719233"/>
    <lineage>
        <taxon>Bacteria</taxon>
        <taxon>Bacillati</taxon>
        <taxon>Bacillota</taxon>
        <taxon>Clostridia</taxon>
        <taxon>Lachnospirales</taxon>
        <taxon>Lachnospiraceae</taxon>
        <taxon>Lacrimispora</taxon>
    </lineage>
</organism>
<dbReference type="Proteomes" id="UP000539052">
    <property type="component" value="Unassembled WGS sequence"/>
</dbReference>
<dbReference type="InterPro" id="IPR038735">
    <property type="entry name" value="MSMEG_1276-like_NTP-PPase_dom"/>
</dbReference>
<gene>
    <name evidence="1" type="ORF">G9470_17160</name>
</gene>
<accession>A0ABX1VVU6</accession>
<keyword evidence="2" id="KW-1185">Reference proteome</keyword>
<protein>
    <submittedName>
        <fullName evidence="1">Nucleoside triphosphate pyrophosphohydrolase</fullName>
    </submittedName>
</protein>